<protein>
    <submittedName>
        <fullName evidence="2">Uncharacterized protein</fullName>
    </submittedName>
</protein>
<accession>A0A077RSR3</accession>
<feature type="transmembrane region" description="Helical" evidence="1">
    <location>
        <begin position="38"/>
        <end position="58"/>
    </location>
</feature>
<name>A0A077RSR3_WHEAT</name>
<dbReference type="HOGENOM" id="CLU_2763080_0_0_1"/>
<evidence type="ECO:0000313" key="2">
    <source>
        <dbReference type="EMBL" id="CDM83458.1"/>
    </source>
</evidence>
<dbReference type="AlphaFoldDB" id="A0A077RSR3"/>
<gene>
    <name evidence="2" type="ORF">TRAES_3BF055900030CFD_c1</name>
</gene>
<reference evidence="2" key="1">
    <citation type="journal article" date="2014" name="Science">
        <title>Structural and functional partitioning of bread wheat chromosome 3B.</title>
        <authorList>
            <person name="Choulet F."/>
            <person name="Alberti A."/>
            <person name="Theil S."/>
            <person name="Glover N."/>
            <person name="Barbe V."/>
            <person name="Daron J."/>
            <person name="Pingault L."/>
            <person name="Sourdille P."/>
            <person name="Couloux A."/>
            <person name="Paux E."/>
            <person name="Leroy P."/>
            <person name="Mangenot S."/>
            <person name="Guilhot N."/>
            <person name="Le Gouis J."/>
            <person name="Balfourier F."/>
            <person name="Alaux M."/>
            <person name="Jamilloux V."/>
            <person name="Poulain J."/>
            <person name="Durand C."/>
            <person name="Bellec A."/>
            <person name="Gaspin C."/>
            <person name="Safar J."/>
            <person name="Dolezel J."/>
            <person name="Rogers J."/>
            <person name="Vandepoele K."/>
            <person name="Aury J.M."/>
            <person name="Mayer K."/>
            <person name="Berges H."/>
            <person name="Quesneville H."/>
            <person name="Wincker P."/>
            <person name="Feuillet C."/>
        </authorList>
    </citation>
    <scope>NUCLEOTIDE SEQUENCE</scope>
</reference>
<proteinExistence type="predicted"/>
<dbReference type="SUPFAM" id="SSF142338">
    <property type="entry name" value="CofD-like"/>
    <property type="match status" value="1"/>
</dbReference>
<keyword evidence="1" id="KW-0812">Transmembrane</keyword>
<evidence type="ECO:0000256" key="1">
    <source>
        <dbReference type="SAM" id="Phobius"/>
    </source>
</evidence>
<sequence length="70" mass="7570">MGSLFTSVCPSLVLRGIGETIASRSIPKVTILSHLVRLRCFACLIAVLCWSLLSLFHCSISLSTPLPKPD</sequence>
<organism evidence="2">
    <name type="scientific">Triticum aestivum</name>
    <name type="common">Wheat</name>
    <dbReference type="NCBI Taxonomy" id="4565"/>
    <lineage>
        <taxon>Eukaryota</taxon>
        <taxon>Viridiplantae</taxon>
        <taxon>Streptophyta</taxon>
        <taxon>Embryophyta</taxon>
        <taxon>Tracheophyta</taxon>
        <taxon>Spermatophyta</taxon>
        <taxon>Magnoliopsida</taxon>
        <taxon>Liliopsida</taxon>
        <taxon>Poales</taxon>
        <taxon>Poaceae</taxon>
        <taxon>BOP clade</taxon>
        <taxon>Pooideae</taxon>
        <taxon>Triticodae</taxon>
        <taxon>Triticeae</taxon>
        <taxon>Triticinae</taxon>
        <taxon>Triticum</taxon>
    </lineage>
</organism>
<dbReference type="Gene3D" id="3.40.50.10680">
    <property type="entry name" value="CofD-like domains"/>
    <property type="match status" value="1"/>
</dbReference>
<dbReference type="EMBL" id="HG670306">
    <property type="protein sequence ID" value="CDM83458.1"/>
    <property type="molecule type" value="Genomic_DNA"/>
</dbReference>
<keyword evidence="1" id="KW-1133">Transmembrane helix</keyword>
<dbReference type="InterPro" id="IPR038136">
    <property type="entry name" value="CofD-like_dom_sf"/>
</dbReference>
<keyword evidence="1" id="KW-0472">Membrane</keyword>